<evidence type="ECO:0000259" key="1">
    <source>
        <dbReference type="PROSITE" id="PS50222"/>
    </source>
</evidence>
<dbReference type="InterPro" id="IPR011992">
    <property type="entry name" value="EF-hand-dom_pair"/>
</dbReference>
<dbReference type="InterPro" id="IPR002048">
    <property type="entry name" value="EF_hand_dom"/>
</dbReference>
<dbReference type="Pfam" id="PF18888">
    <property type="entry name" value="DUF5650"/>
    <property type="match status" value="12"/>
</dbReference>
<dbReference type="SUPFAM" id="SSF47473">
    <property type="entry name" value="EF-hand"/>
    <property type="match status" value="1"/>
</dbReference>
<protein>
    <recommendedName>
        <fullName evidence="1">EF-hand domain-containing protein</fullName>
    </recommendedName>
</protein>
<dbReference type="InterPro" id="IPR036439">
    <property type="entry name" value="Dockerin_dom_sf"/>
</dbReference>
<dbReference type="EMBL" id="CP036266">
    <property type="protein sequence ID" value="QDT20190.1"/>
    <property type="molecule type" value="Genomic_DNA"/>
</dbReference>
<gene>
    <name evidence="2" type="ORF">HG66A1_19750</name>
</gene>
<dbReference type="InterPro" id="IPR018247">
    <property type="entry name" value="EF_Hand_1_Ca_BS"/>
</dbReference>
<dbReference type="Gene3D" id="1.10.1330.10">
    <property type="entry name" value="Dockerin domain"/>
    <property type="match status" value="1"/>
</dbReference>
<dbReference type="PROSITE" id="PS00018">
    <property type="entry name" value="EF_HAND_1"/>
    <property type="match status" value="2"/>
</dbReference>
<evidence type="ECO:0000313" key="3">
    <source>
        <dbReference type="Proteomes" id="UP000320421"/>
    </source>
</evidence>
<dbReference type="PROSITE" id="PS50222">
    <property type="entry name" value="EF_HAND_2"/>
    <property type="match status" value="1"/>
</dbReference>
<dbReference type="InterPro" id="IPR043710">
    <property type="entry name" value="DUF5650"/>
</dbReference>
<accession>A0A517PLD5</accession>
<feature type="domain" description="EF-hand" evidence="1">
    <location>
        <begin position="1176"/>
        <end position="1199"/>
    </location>
</feature>
<dbReference type="RefSeq" id="WP_145182675.1">
    <property type="nucleotide sequence ID" value="NZ_CP036266.1"/>
</dbReference>
<keyword evidence="3" id="KW-1185">Reference proteome</keyword>
<dbReference type="OrthoDB" id="218680at2"/>
<sequence>MKNNQRRFETLSRLTRRLQQSLFARPRRRSAARVQQQRLQPANCQIELLEERTLLTAAFSELTNPNPDYNSDFGDSVVTLSTGNIVVTDPNYDGWKGAVYLFDGQTGDLISTLTGSTAYEQVGSGGVTALPNGNFVVSSPKWSGGNLGWEVGAVTFGNGVTGVSGVVSAENSLVGSWVSDGNAGGRVLVLENGNYVVTNPFWNNGDLNDVGAVTFGDATTGVTGVISAANSLIGASEHDRIGFHYGNDTGIKLLANGNYLVGSPFWDNGSSEDAGALTWGNGTTGTVGIVSSANSLVGSSTDDFVGDFIYGDVNITLLANGNYVLCSPTWDNGTVTDAGAVTFGDGTTGVAGEISSANSLVGTTAGDKVGALYYLTSSVTELANGNYVVSSPTWDNGTVVDAGAVTFGSGTTGVSGVISATNSLVGMTKDDHLGRKGLNKNGVTPLANGNYVVSSPSWNNGSIADAGAATFADGTTGISGVITADNSLVGATKDDLVGYAGVTALTNGNYVVSSPAWSNSSDVVVGAVTFGNGTTGITGAISSTNSLVGSHNADNVGMGGVTALPDGNYVAISYNWSFKKGAVTFGNGTTGITGILSAENSLVGTRDYSYVGLEGVTVLANGNYVVVSPQWSNASYYNLGAVSWGSGTTGVKGVISPANSLVGIQAGDRIGSDGVVALTNGNYVVSSSDWDNGAIIDAGAVTFGNGTTGSIGLVSSTNSLVGSTTDDQVGYQYYSVPTVTALANGNYVVASTYWDNGSIVDAGAVTFGDGTTGISGEINSANSLVGAHEDDQVGKYRAGVSGVTALPNGSYLVTSQDWDNGSIDEGGGVTFGNGTTGVTGFLTSSNSVASELGGSFLIKLVRDDVNQSFLVAYEEEDTIWVGSQVDGFRGTTFDLIEDVVVSEHAPEQSIDLSGLETVTEGPVIWSATSDNPDVIPDSGLTVLDEAGRPRLRLVPPAGRTGSAEITVQVEDGGLDHDLSTPEDNGTFQRSFIFTINAIEESTEESLTLRVVETPTEVDANGEVAALPANESWIGEWTEYWVEIWVQTENLSSAGLALVGLELAYQTAATSATEIHFGPAFTQNQSGTIDDVNGVISQLAAVTETVDLGIDKQLLFARIKFEALAEDEVALDLAGHSLSSETLSFEITSSLVGLGTGQVVEPLNIENAQTEIWANPYDLNDDGQISFQDLLRFASVYGAVPNESDSDYAWLADLNQDGRVNFRDLVLFAGNYGKNKLQKVRPTRVHYPDNYPYGWNQQLQATSQPVAVSTAAALTQSEADVMLESAVEELSPRLSSAEQQKLEEVQIEVIDLAGTTLGQVVGNTIYLDINAAGHGWFIDATPRDHSEYQANSSLSLIASPNSEASGLIDLWTVIHHELGHLLGDEHAEEGVMESTLAPGERNLPDWNAETDDFFASLNADTELLVF</sequence>
<evidence type="ECO:0000313" key="2">
    <source>
        <dbReference type="EMBL" id="QDT20190.1"/>
    </source>
</evidence>
<name>A0A517PLD5_9PLAN</name>
<organism evidence="2 3">
    <name type="scientific">Gimesia chilikensis</name>
    <dbReference type="NCBI Taxonomy" id="2605989"/>
    <lineage>
        <taxon>Bacteria</taxon>
        <taxon>Pseudomonadati</taxon>
        <taxon>Planctomycetota</taxon>
        <taxon>Planctomycetia</taxon>
        <taxon>Planctomycetales</taxon>
        <taxon>Planctomycetaceae</taxon>
        <taxon>Gimesia</taxon>
    </lineage>
</organism>
<dbReference type="GO" id="GO:0005509">
    <property type="term" value="F:calcium ion binding"/>
    <property type="evidence" value="ECO:0007669"/>
    <property type="project" value="InterPro"/>
</dbReference>
<reference evidence="2 3" key="1">
    <citation type="submission" date="2019-02" db="EMBL/GenBank/DDBJ databases">
        <title>Deep-cultivation of Planctomycetes and their phenomic and genomic characterization uncovers novel biology.</title>
        <authorList>
            <person name="Wiegand S."/>
            <person name="Jogler M."/>
            <person name="Boedeker C."/>
            <person name="Pinto D."/>
            <person name="Vollmers J."/>
            <person name="Rivas-Marin E."/>
            <person name="Kohn T."/>
            <person name="Peeters S.H."/>
            <person name="Heuer A."/>
            <person name="Rast P."/>
            <person name="Oberbeckmann S."/>
            <person name="Bunk B."/>
            <person name="Jeske O."/>
            <person name="Meyerdierks A."/>
            <person name="Storesund J.E."/>
            <person name="Kallscheuer N."/>
            <person name="Luecker S."/>
            <person name="Lage O.M."/>
            <person name="Pohl T."/>
            <person name="Merkel B.J."/>
            <person name="Hornburger P."/>
            <person name="Mueller R.-W."/>
            <person name="Bruemmer F."/>
            <person name="Labrenz M."/>
            <person name="Spormann A.M."/>
            <person name="Op den Camp H."/>
            <person name="Overmann J."/>
            <person name="Amann R."/>
            <person name="Jetten M.S.M."/>
            <person name="Mascher T."/>
            <person name="Medema M.H."/>
            <person name="Devos D.P."/>
            <person name="Kaster A.-K."/>
            <person name="Ovreas L."/>
            <person name="Rohde M."/>
            <person name="Galperin M.Y."/>
            <person name="Jogler C."/>
        </authorList>
    </citation>
    <scope>NUCLEOTIDE SEQUENCE [LARGE SCALE GENOMIC DNA]</scope>
    <source>
        <strain evidence="2 3">HG66A1</strain>
    </source>
</reference>
<dbReference type="GO" id="GO:0000272">
    <property type="term" value="P:polysaccharide catabolic process"/>
    <property type="evidence" value="ECO:0007669"/>
    <property type="project" value="InterPro"/>
</dbReference>
<proteinExistence type="predicted"/>
<dbReference type="Proteomes" id="UP000320421">
    <property type="component" value="Chromosome"/>
</dbReference>